<dbReference type="HAMAP" id="MF_00652">
    <property type="entry name" value="UPF0246"/>
    <property type="match status" value="1"/>
</dbReference>
<comment type="caution">
    <text evidence="2">The sequence shown here is derived from an EMBL/GenBank/DDBJ whole genome shotgun (WGS) entry which is preliminary data.</text>
</comment>
<dbReference type="GO" id="GO:0005829">
    <property type="term" value="C:cytosol"/>
    <property type="evidence" value="ECO:0007669"/>
    <property type="project" value="TreeGrafter"/>
</dbReference>
<dbReference type="AlphaFoldDB" id="A0A838Y5F7"/>
<evidence type="ECO:0000256" key="1">
    <source>
        <dbReference type="HAMAP-Rule" id="MF_00652"/>
    </source>
</evidence>
<dbReference type="Pfam" id="PF03883">
    <property type="entry name" value="H2O2_YaaD"/>
    <property type="match status" value="1"/>
</dbReference>
<dbReference type="PANTHER" id="PTHR30283:SF4">
    <property type="entry name" value="PEROXIDE STRESS RESISTANCE PROTEIN YAAA"/>
    <property type="match status" value="1"/>
</dbReference>
<sequence>MIVLLSPAKTLDYTQEFDVEPSAPAFLSDSAKLIKELKTKEPKDIASLMGLSDKLATLNFDRYQSWSAAKKMSADSKPALFVFQGDVYQGLQADTFNKKDISFAQKHLRILSGLYGELRPLDVIKPYRLEMGTKLENTKGKNLYEFWGTKVQDNILKELKSNKSSLIVNLASKEYFSVLGKLPNDVNVVSPVFKDFKNGQYKLISFYAKKARGYMSNWIIKNKITDSSDLRSFNAEGYKFSKSESTETEPVFLRK</sequence>
<dbReference type="EMBL" id="JACETL010000006">
    <property type="protein sequence ID" value="MBA4692322.1"/>
    <property type="molecule type" value="Genomic_DNA"/>
</dbReference>
<dbReference type="PANTHER" id="PTHR30283">
    <property type="entry name" value="PEROXIDE STRESS RESPONSE PROTEIN YAAA"/>
    <property type="match status" value="1"/>
</dbReference>
<reference evidence="2 3" key="1">
    <citation type="submission" date="2020-06" db="EMBL/GenBank/DDBJ databases">
        <title>Dysbiosis in marine aquaculture revealed through microbiome analysis: reverse ecology for environmental sustainability.</title>
        <authorList>
            <person name="Haro-Moreno J.M."/>
            <person name="Coutinho F.H."/>
            <person name="Zaragoza-Solas A."/>
            <person name="Picazo A."/>
            <person name="Almagro-Moreno S."/>
            <person name="Lopez-Perez M."/>
        </authorList>
    </citation>
    <scope>NUCLEOTIDE SEQUENCE [LARGE SCALE GENOMIC DNA]</scope>
    <source>
        <strain evidence="2">MCMED-G41</strain>
    </source>
</reference>
<accession>A0A838Y5F7</accession>
<dbReference type="InterPro" id="IPR005583">
    <property type="entry name" value="YaaA"/>
</dbReference>
<proteinExistence type="inferred from homology"/>
<name>A0A838Y5F7_9GAMM</name>
<protein>
    <recommendedName>
        <fullName evidence="1">UPF0246 protein H2072_01085</fullName>
    </recommendedName>
</protein>
<dbReference type="Proteomes" id="UP000551848">
    <property type="component" value="Unassembled WGS sequence"/>
</dbReference>
<evidence type="ECO:0000313" key="2">
    <source>
        <dbReference type="EMBL" id="MBA4692322.1"/>
    </source>
</evidence>
<gene>
    <name evidence="2" type="primary">yaaA</name>
    <name evidence="2" type="ORF">H2072_01085</name>
</gene>
<dbReference type="GO" id="GO:0033194">
    <property type="term" value="P:response to hydroperoxide"/>
    <property type="evidence" value="ECO:0007669"/>
    <property type="project" value="TreeGrafter"/>
</dbReference>
<evidence type="ECO:0000313" key="3">
    <source>
        <dbReference type="Proteomes" id="UP000551848"/>
    </source>
</evidence>
<comment type="similarity">
    <text evidence="1">Belongs to the UPF0246 family.</text>
</comment>
<dbReference type="NCBIfam" id="NF002542">
    <property type="entry name" value="PRK02101.1-3"/>
    <property type="match status" value="1"/>
</dbReference>
<organism evidence="2 3">
    <name type="scientific">SAR86 cluster bacterium</name>
    <dbReference type="NCBI Taxonomy" id="2030880"/>
    <lineage>
        <taxon>Bacteria</taxon>
        <taxon>Pseudomonadati</taxon>
        <taxon>Pseudomonadota</taxon>
        <taxon>Gammaproteobacteria</taxon>
        <taxon>SAR86 cluster</taxon>
    </lineage>
</organism>